<dbReference type="GO" id="GO:0003989">
    <property type="term" value="F:acetyl-CoA carboxylase activity"/>
    <property type="evidence" value="ECO:0007669"/>
    <property type="project" value="InterPro"/>
</dbReference>
<accession>A0AAJ2LY84</accession>
<organism evidence="2 4">
    <name type="scientific">Microbacterium aurantiacum</name>
    <dbReference type="NCBI Taxonomy" id="162393"/>
    <lineage>
        <taxon>Bacteria</taxon>
        <taxon>Bacillati</taxon>
        <taxon>Actinomycetota</taxon>
        <taxon>Actinomycetes</taxon>
        <taxon>Micrococcales</taxon>
        <taxon>Microbacteriaceae</taxon>
        <taxon>Microbacterium</taxon>
    </lineage>
</organism>
<evidence type="ECO:0000313" key="4">
    <source>
        <dbReference type="Proteomes" id="UP001183582"/>
    </source>
</evidence>
<protein>
    <submittedName>
        <fullName evidence="2">Acyl-CoA carboxylase subunit epsilon</fullName>
    </submittedName>
</protein>
<dbReference type="InterPro" id="IPR032716">
    <property type="entry name" value="ACC_epsilon"/>
</dbReference>
<gene>
    <name evidence="1" type="ORF">KZC48_08405</name>
    <name evidence="2" type="ORF">KZC50_00145</name>
</gene>
<sequence>MTGEIPREDITIDVRRGNPTEEELAALIAVVSEAYATEAATAVVAEEPCRSAWAVSQRGLRTPLPRVGW</sequence>
<dbReference type="Proteomes" id="UP001172731">
    <property type="component" value="Unassembled WGS sequence"/>
</dbReference>
<dbReference type="Proteomes" id="UP001183582">
    <property type="component" value="Unassembled WGS sequence"/>
</dbReference>
<keyword evidence="3" id="KW-1185">Reference proteome</keyword>
<dbReference type="EMBL" id="JAHWXI010000007">
    <property type="protein sequence ID" value="MDN4464420.1"/>
    <property type="molecule type" value="Genomic_DNA"/>
</dbReference>
<dbReference type="GO" id="GO:0004658">
    <property type="term" value="F:propionyl-CoA carboxylase activity"/>
    <property type="evidence" value="ECO:0007669"/>
    <property type="project" value="InterPro"/>
</dbReference>
<name>A0AAJ2LY84_9MICO</name>
<evidence type="ECO:0000313" key="3">
    <source>
        <dbReference type="Proteomes" id="UP001172731"/>
    </source>
</evidence>
<reference evidence="2 4" key="1">
    <citation type="submission" date="2021-06" db="EMBL/GenBank/DDBJ databases">
        <title>Genome-based taxonomic framework of Microbacterium strains isolated from marine environment, the description of four new species and reclassification of four preexisting species.</title>
        <authorList>
            <person name="Lee S.D."/>
            <person name="Kim S.-M."/>
            <person name="Byeon Y.-S."/>
            <person name="Yang H.L."/>
            <person name="Kim I.S."/>
        </authorList>
    </citation>
    <scope>NUCLEOTIDE SEQUENCE [LARGE SCALE GENOMIC DNA]</scope>
    <source>
        <strain evidence="1">KACC 20510</strain>
        <strain evidence="2 4">KACC 20514</strain>
    </source>
</reference>
<dbReference type="Pfam" id="PF13822">
    <property type="entry name" value="ACC_epsilon"/>
    <property type="match status" value="1"/>
</dbReference>
<dbReference type="GeneID" id="301456589"/>
<dbReference type="EMBL" id="JAHWXH010000001">
    <property type="protein sequence ID" value="MDS0244014.1"/>
    <property type="molecule type" value="Genomic_DNA"/>
</dbReference>
<evidence type="ECO:0000313" key="1">
    <source>
        <dbReference type="EMBL" id="MDN4464420.1"/>
    </source>
</evidence>
<dbReference type="AlphaFoldDB" id="A0AAJ2LY84"/>
<evidence type="ECO:0000313" key="2">
    <source>
        <dbReference type="EMBL" id="MDS0244014.1"/>
    </source>
</evidence>
<proteinExistence type="predicted"/>
<dbReference type="RefSeq" id="WP_301133839.1">
    <property type="nucleotide sequence ID" value="NZ_BAAAGR010000004.1"/>
</dbReference>
<comment type="caution">
    <text evidence="2">The sequence shown here is derived from an EMBL/GenBank/DDBJ whole genome shotgun (WGS) entry which is preliminary data.</text>
</comment>